<dbReference type="Gene3D" id="1.25.40.280">
    <property type="entry name" value="alix/aip1 like domains"/>
    <property type="match status" value="1"/>
</dbReference>
<accession>A0A316UWC1</accession>
<evidence type="ECO:0000256" key="6">
    <source>
        <dbReference type="SAM" id="Coils"/>
    </source>
</evidence>
<name>A0A316UWC1_9BASI</name>
<feature type="compositionally biased region" description="Basic and acidic residues" evidence="7">
    <location>
        <begin position="848"/>
        <end position="874"/>
    </location>
</feature>
<evidence type="ECO:0000259" key="8">
    <source>
        <dbReference type="PROSITE" id="PS51180"/>
    </source>
</evidence>
<evidence type="ECO:0000256" key="2">
    <source>
        <dbReference type="ARBA" id="ARBA00004496"/>
    </source>
</evidence>
<feature type="region of interest" description="Disordered" evidence="7">
    <location>
        <begin position="711"/>
        <end position="742"/>
    </location>
</feature>
<dbReference type="GO" id="GO:0005768">
    <property type="term" value="C:endosome"/>
    <property type="evidence" value="ECO:0007669"/>
    <property type="project" value="UniProtKB-SubCell"/>
</dbReference>
<feature type="compositionally biased region" description="Low complexity" evidence="7">
    <location>
        <begin position="718"/>
        <end position="727"/>
    </location>
</feature>
<dbReference type="PANTHER" id="PTHR23030:SF30">
    <property type="entry name" value="TYROSINE-PROTEIN PHOSPHATASE NON-RECEPTOR TYPE 23"/>
    <property type="match status" value="1"/>
</dbReference>
<dbReference type="SMART" id="SM01041">
    <property type="entry name" value="BRO1"/>
    <property type="match status" value="1"/>
</dbReference>
<dbReference type="PROSITE" id="PS51180">
    <property type="entry name" value="BRO1"/>
    <property type="match status" value="1"/>
</dbReference>
<dbReference type="PANTHER" id="PTHR23030">
    <property type="entry name" value="PCD6 INTERACTING PROTEIN-RELATED"/>
    <property type="match status" value="1"/>
</dbReference>
<keyword evidence="10" id="KW-1185">Reference proteome</keyword>
<feature type="compositionally biased region" description="Low complexity" evidence="7">
    <location>
        <begin position="953"/>
        <end position="963"/>
    </location>
</feature>
<evidence type="ECO:0000256" key="3">
    <source>
        <dbReference type="ARBA" id="ARBA00022490"/>
    </source>
</evidence>
<feature type="coiled-coil region" evidence="6">
    <location>
        <begin position="577"/>
        <end position="611"/>
    </location>
</feature>
<feature type="domain" description="BRO1" evidence="8">
    <location>
        <begin position="9"/>
        <end position="462"/>
    </location>
</feature>
<feature type="compositionally biased region" description="Low complexity" evidence="7">
    <location>
        <begin position="1048"/>
        <end position="1072"/>
    </location>
</feature>
<dbReference type="RefSeq" id="XP_025364219.1">
    <property type="nucleotide sequence ID" value="XM_025508081.1"/>
</dbReference>
<feature type="region of interest" description="Disordered" evidence="7">
    <location>
        <begin position="848"/>
        <end position="1177"/>
    </location>
</feature>
<dbReference type="STRING" id="1569628.A0A316UWC1"/>
<dbReference type="Gene3D" id="1.20.120.560">
    <property type="entry name" value="alix/aip1 in complex with the ypdl late domain"/>
    <property type="match status" value="1"/>
</dbReference>
<keyword evidence="3" id="KW-0963">Cytoplasm</keyword>
<feature type="region of interest" description="Disordered" evidence="7">
    <location>
        <begin position="631"/>
        <end position="663"/>
    </location>
</feature>
<feature type="compositionally biased region" description="Pro residues" evidence="7">
    <location>
        <begin position="1090"/>
        <end position="1100"/>
    </location>
</feature>
<evidence type="ECO:0000256" key="4">
    <source>
        <dbReference type="ARBA" id="ARBA00022753"/>
    </source>
</evidence>
<feature type="compositionally biased region" description="Low complexity" evidence="7">
    <location>
        <begin position="986"/>
        <end position="996"/>
    </location>
</feature>
<evidence type="ECO:0000313" key="9">
    <source>
        <dbReference type="EMBL" id="PWN29607.1"/>
    </source>
</evidence>
<dbReference type="InterPro" id="IPR038499">
    <property type="entry name" value="BRO1_sf"/>
</dbReference>
<keyword evidence="4" id="KW-0967">Endosome</keyword>
<evidence type="ECO:0000256" key="1">
    <source>
        <dbReference type="ARBA" id="ARBA00004177"/>
    </source>
</evidence>
<evidence type="ECO:0000256" key="5">
    <source>
        <dbReference type="ARBA" id="ARBA00041284"/>
    </source>
</evidence>
<gene>
    <name evidence="9" type="ORF">BDZ90DRAFT_258519</name>
</gene>
<sequence>MAASVHQTPLLWIPLKQTEEVDVATPVRSLISSSYGEDPKRYSSALGALARARTDALRGSPGSDRTARDLLYKWFHILEMLEVRFPELRVPFTWKDAFTTKPISQFSLAYEKASVIFNIGATLSAMASTTTRLGGAGGEADAKANVTSPSASSASLASASEGDGTKRAYTALRQAAGFLTYINDNFLHAPSTDMSRNLLRFLVPLLLTQANEVFLEKTLNGKSSPGLIAKLASGVAAGYTTAAEEAKEWVSKETIDRIWGLLIAAKAKHYSSLAQYYKSQTDASASQHGHALVRLTMAETLSKEALKLSNQFSSNHSSSGPSASAATTFGYTSITSSAYTMPNDAGPAIISIVSTHLSIVSEKRAQAVKDNDFIYHDILPSETSLPAIDATKPAQLITIQEVYSSPEVQRAVGPDLFAKLVPLGVHERASMYSEEKAKLARAEAERCDVAEGERVATLDGMGLPAALERFRLAVKIGANSGEGAGFESLVDPGTQVMTWSQEEAAGGGARGADGLSAPGSAGIEDALRRITSLRQTANSDLGTASDLLDEESRLCEKARAKHGLNWSQEPSGAQAKVKDLRAEIKSNREALRQAEENDRRIEAKWRDYEKDIGLLVQGRGALEQAFAEALSGSSGAGGPGASNSGGMSLLDLSESDEQASTDAISKLRSDVEALDSHLVKLSKVKRERDSLLAELREKLQTDDIGHLLILSHRGGGKKSSSSSSGGESSEDAGGAGENPNQAAQEAALFRQELDKFRPWQQRISQALATQGHLLSEITRLWNGINSSPEGSRIAKQWEEKSRAREALVSRLSAAKGASAEVRAALGKGLQFYEEAGDIARGLKVGSKEWHETRGRERQKLEGEAEWQGKLDGAGRSDSSSGLEGSMSRMGLGGSAGGPPPPPLPNATTRQASYGAYGASPSPSPAQHHAPPPPSATASFQHGQSTQHYPLPPSSSSSISSPTSPGLPPPPARPSYSSFPPPPPPQQQQRNSSAASPYNFGPATSGPFASASSPAPPPPPQQQHQHQPQRQGSYGYSSPAPPPAPQQQPQPQYSHPTYSAYQPPSSAASSSPYYPAPPAQPSGAGLVGGYPAPPSTAPVPPSSGYGGYGVPSSAYGSRPPPPPPQSSTPGAGYYGGAPPPPPQHQGQYGGASQQQSGGAGYGQGGHYGQQGQQPWRGY</sequence>
<feature type="compositionally biased region" description="Low complexity" evidence="7">
    <location>
        <begin position="918"/>
        <end position="928"/>
    </location>
</feature>
<dbReference type="Gene3D" id="1.20.140.50">
    <property type="entry name" value="alix/aip1 like domains"/>
    <property type="match status" value="1"/>
</dbReference>
<proteinExistence type="predicted"/>
<dbReference type="InterPro" id="IPR025304">
    <property type="entry name" value="ALIX_V_dom"/>
</dbReference>
<dbReference type="Pfam" id="PF13949">
    <property type="entry name" value="ALIX_LYPXL_bnd"/>
    <property type="match status" value="1"/>
</dbReference>
<feature type="compositionally biased region" description="Pro residues" evidence="7">
    <location>
        <begin position="1038"/>
        <end position="1047"/>
    </location>
</feature>
<dbReference type="GeneID" id="37029904"/>
<dbReference type="AlphaFoldDB" id="A0A316UWC1"/>
<feature type="compositionally biased region" description="Gly residues" evidence="7">
    <location>
        <begin position="1156"/>
        <end position="1167"/>
    </location>
</feature>
<feature type="compositionally biased region" description="Low complexity" evidence="7">
    <location>
        <begin position="1168"/>
        <end position="1177"/>
    </location>
</feature>
<evidence type="ECO:0000256" key="7">
    <source>
        <dbReference type="SAM" id="MobiDB-lite"/>
    </source>
</evidence>
<evidence type="ECO:0000313" key="10">
    <source>
        <dbReference type="Proteomes" id="UP000245884"/>
    </source>
</evidence>
<dbReference type="OrthoDB" id="2141925at2759"/>
<feature type="compositionally biased region" description="Low complexity" evidence="7">
    <location>
        <begin position="1021"/>
        <end position="1037"/>
    </location>
</feature>
<comment type="subcellular location">
    <subcellularLocation>
        <location evidence="2">Cytoplasm</location>
    </subcellularLocation>
    <subcellularLocation>
        <location evidence="1">Endosome</location>
    </subcellularLocation>
</comment>
<dbReference type="GO" id="GO:0043328">
    <property type="term" value="P:protein transport to vacuole involved in ubiquitin-dependent protein catabolic process via the multivesicular body sorting pathway"/>
    <property type="evidence" value="ECO:0007669"/>
    <property type="project" value="TreeGrafter"/>
</dbReference>
<dbReference type="Proteomes" id="UP000245884">
    <property type="component" value="Unassembled WGS sequence"/>
</dbReference>
<feature type="compositionally biased region" description="Low complexity" evidence="7">
    <location>
        <begin position="1143"/>
        <end position="1155"/>
    </location>
</feature>
<protein>
    <recommendedName>
        <fullName evidence="5">BRO domain-containing protein 1</fullName>
    </recommendedName>
</protein>
<feature type="compositionally biased region" description="Pro residues" evidence="7">
    <location>
        <begin position="964"/>
        <end position="985"/>
    </location>
</feature>
<organism evidence="9 10">
    <name type="scientific">Jaminaea rosea</name>
    <dbReference type="NCBI Taxonomy" id="1569628"/>
    <lineage>
        <taxon>Eukaryota</taxon>
        <taxon>Fungi</taxon>
        <taxon>Dikarya</taxon>
        <taxon>Basidiomycota</taxon>
        <taxon>Ustilaginomycotina</taxon>
        <taxon>Exobasidiomycetes</taxon>
        <taxon>Microstromatales</taxon>
        <taxon>Microstromatales incertae sedis</taxon>
        <taxon>Jaminaea</taxon>
    </lineage>
</organism>
<keyword evidence="6" id="KW-0175">Coiled coil</keyword>
<feature type="compositionally biased region" description="Low complexity" evidence="7">
    <location>
        <begin position="875"/>
        <end position="889"/>
    </location>
</feature>
<dbReference type="EMBL" id="KZ819663">
    <property type="protein sequence ID" value="PWN29607.1"/>
    <property type="molecule type" value="Genomic_DNA"/>
</dbReference>
<dbReference type="Pfam" id="PF03097">
    <property type="entry name" value="BRO1"/>
    <property type="match status" value="1"/>
</dbReference>
<reference evidence="9 10" key="1">
    <citation type="journal article" date="2018" name="Mol. Biol. Evol.">
        <title>Broad Genomic Sampling Reveals a Smut Pathogenic Ancestry of the Fungal Clade Ustilaginomycotina.</title>
        <authorList>
            <person name="Kijpornyongpan T."/>
            <person name="Mondo S.J."/>
            <person name="Barry K."/>
            <person name="Sandor L."/>
            <person name="Lee J."/>
            <person name="Lipzen A."/>
            <person name="Pangilinan J."/>
            <person name="LaButti K."/>
            <person name="Hainaut M."/>
            <person name="Henrissat B."/>
            <person name="Grigoriev I.V."/>
            <person name="Spatafora J.W."/>
            <person name="Aime M.C."/>
        </authorList>
    </citation>
    <scope>NUCLEOTIDE SEQUENCE [LARGE SCALE GENOMIC DNA]</scope>
    <source>
        <strain evidence="9 10">MCA 5214</strain>
    </source>
</reference>
<dbReference type="InterPro" id="IPR004328">
    <property type="entry name" value="BRO1_dom"/>
</dbReference>